<keyword evidence="1" id="KW-0472">Membrane</keyword>
<proteinExistence type="predicted"/>
<keyword evidence="1" id="KW-0812">Transmembrane</keyword>
<dbReference type="AlphaFoldDB" id="A0A397T2U8"/>
<feature type="transmembrane region" description="Helical" evidence="1">
    <location>
        <begin position="37"/>
        <end position="55"/>
    </location>
</feature>
<evidence type="ECO:0000313" key="2">
    <source>
        <dbReference type="EMBL" id="RIA91669.1"/>
    </source>
</evidence>
<feature type="non-terminal residue" evidence="2">
    <location>
        <position position="60"/>
    </location>
</feature>
<evidence type="ECO:0000256" key="1">
    <source>
        <dbReference type="SAM" id="Phobius"/>
    </source>
</evidence>
<dbReference type="Proteomes" id="UP000265703">
    <property type="component" value="Unassembled WGS sequence"/>
</dbReference>
<keyword evidence="3" id="KW-1185">Reference proteome</keyword>
<gene>
    <name evidence="2" type="ORF">C1645_766938</name>
</gene>
<protein>
    <submittedName>
        <fullName evidence="2">Uncharacterized protein</fullName>
    </submittedName>
</protein>
<comment type="caution">
    <text evidence="2">The sequence shown here is derived from an EMBL/GenBank/DDBJ whole genome shotgun (WGS) entry which is preliminary data.</text>
</comment>
<reference evidence="2 3" key="1">
    <citation type="submission" date="2018-06" db="EMBL/GenBank/DDBJ databases">
        <title>Comparative genomics reveals the genomic features of Rhizophagus irregularis, R. cerebriforme, R. diaphanum and Gigaspora rosea, and their symbiotic lifestyle signature.</title>
        <authorList>
            <person name="Morin E."/>
            <person name="San Clemente H."/>
            <person name="Chen E.C.H."/>
            <person name="De La Providencia I."/>
            <person name="Hainaut M."/>
            <person name="Kuo A."/>
            <person name="Kohler A."/>
            <person name="Murat C."/>
            <person name="Tang N."/>
            <person name="Roy S."/>
            <person name="Loubradou J."/>
            <person name="Henrissat B."/>
            <person name="Grigoriev I.V."/>
            <person name="Corradi N."/>
            <person name="Roux C."/>
            <person name="Martin F.M."/>
        </authorList>
    </citation>
    <scope>NUCLEOTIDE SEQUENCE [LARGE SCALE GENOMIC DNA]</scope>
    <source>
        <strain evidence="2 3">DAOM 227022</strain>
    </source>
</reference>
<organism evidence="2 3">
    <name type="scientific">Glomus cerebriforme</name>
    <dbReference type="NCBI Taxonomy" id="658196"/>
    <lineage>
        <taxon>Eukaryota</taxon>
        <taxon>Fungi</taxon>
        <taxon>Fungi incertae sedis</taxon>
        <taxon>Mucoromycota</taxon>
        <taxon>Glomeromycotina</taxon>
        <taxon>Glomeromycetes</taxon>
        <taxon>Glomerales</taxon>
        <taxon>Glomeraceae</taxon>
        <taxon>Glomus</taxon>
    </lineage>
</organism>
<sequence>MQQKKNKKHFTVNLIVLTSLMISMILTIQVMRMYQNQVIYIKVINIIIKNYLYLIQTFIL</sequence>
<keyword evidence="1" id="KW-1133">Transmembrane helix</keyword>
<feature type="transmembrane region" description="Helical" evidence="1">
    <location>
        <begin position="12"/>
        <end position="31"/>
    </location>
</feature>
<name>A0A397T2U8_9GLOM</name>
<dbReference type="EMBL" id="QKYT01000145">
    <property type="protein sequence ID" value="RIA91669.1"/>
    <property type="molecule type" value="Genomic_DNA"/>
</dbReference>
<accession>A0A397T2U8</accession>
<evidence type="ECO:0000313" key="3">
    <source>
        <dbReference type="Proteomes" id="UP000265703"/>
    </source>
</evidence>